<dbReference type="AlphaFoldDB" id="A0A399RK17"/>
<evidence type="ECO:0000313" key="3">
    <source>
        <dbReference type="EMBL" id="RIJ32016.1"/>
    </source>
</evidence>
<feature type="compositionally biased region" description="Pro residues" evidence="1">
    <location>
        <begin position="84"/>
        <end position="101"/>
    </location>
</feature>
<proteinExistence type="predicted"/>
<feature type="signal peptide" evidence="2">
    <location>
        <begin position="1"/>
        <end position="24"/>
    </location>
</feature>
<feature type="chain" id="PRO_5017451297" description="DUF2946 domain-containing protein" evidence="2">
    <location>
        <begin position="25"/>
        <end position="101"/>
    </location>
</feature>
<dbReference type="Proteomes" id="UP000265845">
    <property type="component" value="Unassembled WGS sequence"/>
</dbReference>
<protein>
    <recommendedName>
        <fullName evidence="5">DUF2946 domain-containing protein</fullName>
    </recommendedName>
</protein>
<name>A0A399RK17_9PROT</name>
<dbReference type="RefSeq" id="WP_119453504.1">
    <property type="nucleotide sequence ID" value="NZ_QWGA01000003.1"/>
</dbReference>
<accession>A0A399RK17</accession>
<evidence type="ECO:0008006" key="5">
    <source>
        <dbReference type="Google" id="ProtNLM"/>
    </source>
</evidence>
<evidence type="ECO:0000256" key="2">
    <source>
        <dbReference type="SAM" id="SignalP"/>
    </source>
</evidence>
<feature type="region of interest" description="Disordered" evidence="1">
    <location>
        <begin position="55"/>
        <end position="101"/>
    </location>
</feature>
<comment type="caution">
    <text evidence="3">The sequence shown here is derived from an EMBL/GenBank/DDBJ whole genome shotgun (WGS) entry which is preliminary data.</text>
</comment>
<evidence type="ECO:0000256" key="1">
    <source>
        <dbReference type="SAM" id="MobiDB-lite"/>
    </source>
</evidence>
<reference evidence="3 4" key="1">
    <citation type="submission" date="2018-08" db="EMBL/GenBank/DDBJ databases">
        <title>Henriciella mobilis sp. nov., isolated from seawater.</title>
        <authorList>
            <person name="Cheng H."/>
            <person name="Wu Y.-H."/>
            <person name="Xu X.-W."/>
            <person name="Guo L.-L."/>
        </authorList>
    </citation>
    <scope>NUCLEOTIDE SEQUENCE [LARGE SCALE GENOMIC DNA]</scope>
    <source>
        <strain evidence="3 4">CCUG67844</strain>
    </source>
</reference>
<keyword evidence="4" id="KW-1185">Reference proteome</keyword>
<organism evidence="3 4">
    <name type="scientific">Henriciella algicola</name>
    <dbReference type="NCBI Taxonomy" id="1608422"/>
    <lineage>
        <taxon>Bacteria</taxon>
        <taxon>Pseudomonadati</taxon>
        <taxon>Pseudomonadota</taxon>
        <taxon>Alphaproteobacteria</taxon>
        <taxon>Hyphomonadales</taxon>
        <taxon>Hyphomonadaceae</taxon>
        <taxon>Henriciella</taxon>
    </lineage>
</organism>
<evidence type="ECO:0000313" key="4">
    <source>
        <dbReference type="Proteomes" id="UP000265845"/>
    </source>
</evidence>
<dbReference type="EMBL" id="QWGA01000003">
    <property type="protein sequence ID" value="RIJ32016.1"/>
    <property type="molecule type" value="Genomic_DNA"/>
</dbReference>
<keyword evidence="2" id="KW-0732">Signal</keyword>
<gene>
    <name evidence="3" type="ORF">D1222_07220</name>
</gene>
<feature type="compositionally biased region" description="Pro residues" evidence="1">
    <location>
        <begin position="58"/>
        <end position="67"/>
    </location>
</feature>
<sequence>MMLPRSSLALKALFVALFLWIQGAALYDAAAHGDAPHDHYGVSCDLEHVVAPQVAPLPTSPTLPSPPRTFTISEAPTLDFRPWSRPPGRGPPPRGPPAFNQ</sequence>